<name>A0ABN9S1I7_9DINO</name>
<dbReference type="Proteomes" id="UP001189429">
    <property type="component" value="Unassembled WGS sequence"/>
</dbReference>
<dbReference type="SUPFAM" id="SSF48371">
    <property type="entry name" value="ARM repeat"/>
    <property type="match status" value="1"/>
</dbReference>
<evidence type="ECO:0000259" key="2">
    <source>
        <dbReference type="SMART" id="SM01349"/>
    </source>
</evidence>
<dbReference type="Gene3D" id="1.25.10.10">
    <property type="entry name" value="Leucine-rich Repeat Variant"/>
    <property type="match status" value="1"/>
</dbReference>
<feature type="domain" description="TOG" evidence="2">
    <location>
        <begin position="63"/>
        <end position="289"/>
    </location>
</feature>
<evidence type="ECO:0000313" key="4">
    <source>
        <dbReference type="Proteomes" id="UP001189429"/>
    </source>
</evidence>
<accession>A0ABN9S1I7</accession>
<gene>
    <name evidence="3" type="ORF">PCOR1329_LOCUS25224</name>
</gene>
<organism evidence="3 4">
    <name type="scientific">Prorocentrum cordatum</name>
    <dbReference type="NCBI Taxonomy" id="2364126"/>
    <lineage>
        <taxon>Eukaryota</taxon>
        <taxon>Sar</taxon>
        <taxon>Alveolata</taxon>
        <taxon>Dinophyceae</taxon>
        <taxon>Prorocentrales</taxon>
        <taxon>Prorocentraceae</taxon>
        <taxon>Prorocentrum</taxon>
    </lineage>
</organism>
<dbReference type="InterPro" id="IPR024395">
    <property type="entry name" value="CLASP_N_dom"/>
</dbReference>
<dbReference type="EMBL" id="CAUYUJ010008789">
    <property type="protein sequence ID" value="CAK0824966.1"/>
    <property type="molecule type" value="Genomic_DNA"/>
</dbReference>
<evidence type="ECO:0000256" key="1">
    <source>
        <dbReference type="SAM" id="MobiDB-lite"/>
    </source>
</evidence>
<protein>
    <recommendedName>
        <fullName evidence="2">TOG domain-containing protein</fullName>
    </recommendedName>
</protein>
<dbReference type="InterPro" id="IPR016024">
    <property type="entry name" value="ARM-type_fold"/>
</dbReference>
<keyword evidence="4" id="KW-1185">Reference proteome</keyword>
<evidence type="ECO:0000313" key="3">
    <source>
        <dbReference type="EMBL" id="CAK0824966.1"/>
    </source>
</evidence>
<comment type="caution">
    <text evidence="3">The sequence shown here is derived from an EMBL/GenBank/DDBJ whole genome shotgun (WGS) entry which is preliminary data.</text>
</comment>
<dbReference type="InterPro" id="IPR011989">
    <property type="entry name" value="ARM-like"/>
</dbReference>
<sequence>MSAAGARVQLQTWSRHFSRRPPRANPSPPNPSLTSPRSSAGAKGTVVRRDESAGEGTQYLAHEELQPLAPAQEGEDFLSDVLRRLSASDDWSLQFGAIDDARRIARFAPRVLASSGQIRKLVGSIASLVESLRSSLAKNALRCMGELFATLGKRLDQYLDAFLPVVLKRGADTNVFISDEAEATLREVCQHASEAKVLTPALAAASNRHPKIRVQALSCLAMLAQRLRGKVPTARHSVQAIVEATGKALVDANGDVRQLARVIATVLSTEAVLQELPSSAKLSASALPGIDPLNFDVFDVDSVLQYTELTRTQALSPLRVRSPKTMPIPVRVRSPSP</sequence>
<dbReference type="PANTHER" id="PTHR21567">
    <property type="entry name" value="CLASP"/>
    <property type="match status" value="1"/>
</dbReference>
<dbReference type="InterPro" id="IPR034085">
    <property type="entry name" value="TOG"/>
</dbReference>
<feature type="region of interest" description="Disordered" evidence="1">
    <location>
        <begin position="1"/>
        <end position="55"/>
    </location>
</feature>
<proteinExistence type="predicted"/>
<reference evidence="3" key="1">
    <citation type="submission" date="2023-10" db="EMBL/GenBank/DDBJ databases">
        <authorList>
            <person name="Chen Y."/>
            <person name="Shah S."/>
            <person name="Dougan E. K."/>
            <person name="Thang M."/>
            <person name="Chan C."/>
        </authorList>
    </citation>
    <scope>NUCLEOTIDE SEQUENCE [LARGE SCALE GENOMIC DNA]</scope>
</reference>
<dbReference type="Pfam" id="PF12348">
    <property type="entry name" value="CLASP_N"/>
    <property type="match status" value="1"/>
</dbReference>
<dbReference type="PANTHER" id="PTHR21567:SF87">
    <property type="entry name" value="CRESCERIN-LIKE PROTEIN CHE-12"/>
    <property type="match status" value="1"/>
</dbReference>
<dbReference type="SMART" id="SM01349">
    <property type="entry name" value="TOG"/>
    <property type="match status" value="1"/>
</dbReference>